<proteinExistence type="predicted"/>
<dbReference type="OrthoDB" id="8853368at2"/>
<name>A0A6I4U2Y4_9SPHN</name>
<feature type="region of interest" description="Disordered" evidence="1">
    <location>
        <begin position="15"/>
        <end position="39"/>
    </location>
</feature>
<dbReference type="Proteomes" id="UP000429229">
    <property type="component" value="Unassembled WGS sequence"/>
</dbReference>
<accession>A0A6I4U2Y4</accession>
<organism evidence="2 3">
    <name type="scientific">Alteriqipengyuania halimionae</name>
    <dbReference type="NCBI Taxonomy" id="1926630"/>
    <lineage>
        <taxon>Bacteria</taxon>
        <taxon>Pseudomonadati</taxon>
        <taxon>Pseudomonadota</taxon>
        <taxon>Alphaproteobacteria</taxon>
        <taxon>Sphingomonadales</taxon>
        <taxon>Erythrobacteraceae</taxon>
        <taxon>Alteriqipengyuania</taxon>
    </lineage>
</organism>
<comment type="caution">
    <text evidence="2">The sequence shown here is derived from an EMBL/GenBank/DDBJ whole genome shotgun (WGS) entry which is preliminary data.</text>
</comment>
<dbReference type="Pfam" id="PF09650">
    <property type="entry name" value="PHA_gran_rgn"/>
    <property type="match status" value="1"/>
</dbReference>
<dbReference type="InterPro" id="IPR013433">
    <property type="entry name" value="PHA_gran_rgn"/>
</dbReference>
<dbReference type="RefSeq" id="WP_160615361.1">
    <property type="nucleotide sequence ID" value="NZ_WTYR01000001.1"/>
</dbReference>
<keyword evidence="3" id="KW-1185">Reference proteome</keyword>
<evidence type="ECO:0000256" key="1">
    <source>
        <dbReference type="SAM" id="MobiDB-lite"/>
    </source>
</evidence>
<protein>
    <recommendedName>
        <fullName evidence="4">Polyhydroxyalkanoic acid system protein</fullName>
    </recommendedName>
</protein>
<sequence length="107" mass="11918">MRIAIPHELTREEVRRRMAGSSDQLKDYVPGGMADVETDWPNEDRMRLSVAAMGQEVTGHVDIEDAQVVFNVTLPPALSFFGPMIEKAIHKGGTKMLDHRSGRVAED</sequence>
<reference evidence="2 3" key="1">
    <citation type="submission" date="2019-12" db="EMBL/GenBank/DDBJ databases">
        <title>Genomic-based taxomic classification of the family Erythrobacteraceae.</title>
        <authorList>
            <person name="Xu L."/>
        </authorList>
    </citation>
    <scope>NUCLEOTIDE SEQUENCE [LARGE SCALE GENOMIC DNA]</scope>
    <source>
        <strain evidence="2 3">LMG 29519</strain>
    </source>
</reference>
<evidence type="ECO:0008006" key="4">
    <source>
        <dbReference type="Google" id="ProtNLM"/>
    </source>
</evidence>
<gene>
    <name evidence="2" type="ORF">GRI68_01435</name>
</gene>
<dbReference type="EMBL" id="WTYR01000001">
    <property type="protein sequence ID" value="MXP08842.1"/>
    <property type="molecule type" value="Genomic_DNA"/>
</dbReference>
<dbReference type="AlphaFoldDB" id="A0A6I4U2Y4"/>
<evidence type="ECO:0000313" key="3">
    <source>
        <dbReference type="Proteomes" id="UP000429229"/>
    </source>
</evidence>
<evidence type="ECO:0000313" key="2">
    <source>
        <dbReference type="EMBL" id="MXP08842.1"/>
    </source>
</evidence>